<accession>A0A927UA96</accession>
<dbReference type="EMBL" id="SVER01000001">
    <property type="protein sequence ID" value="MBE5918237.1"/>
    <property type="molecule type" value="Genomic_DNA"/>
</dbReference>
<gene>
    <name evidence="1" type="ORF">E7272_00180</name>
</gene>
<comment type="caution">
    <text evidence="1">The sequence shown here is derived from an EMBL/GenBank/DDBJ whole genome shotgun (WGS) entry which is preliminary data.</text>
</comment>
<name>A0A927UA96_9FIRM</name>
<evidence type="ECO:0000313" key="1">
    <source>
        <dbReference type="EMBL" id="MBE5918237.1"/>
    </source>
</evidence>
<reference evidence="1" key="1">
    <citation type="submission" date="2019-04" db="EMBL/GenBank/DDBJ databases">
        <title>Evolution of Biomass-Degrading Anaerobic Consortia Revealed by Metagenomics.</title>
        <authorList>
            <person name="Peng X."/>
        </authorList>
    </citation>
    <scope>NUCLEOTIDE SEQUENCE</scope>
    <source>
        <strain evidence="1">SIG311</strain>
    </source>
</reference>
<organism evidence="1 2">
    <name type="scientific">Pseudobutyrivibrio ruminis</name>
    <dbReference type="NCBI Taxonomy" id="46206"/>
    <lineage>
        <taxon>Bacteria</taxon>
        <taxon>Bacillati</taxon>
        <taxon>Bacillota</taxon>
        <taxon>Clostridia</taxon>
        <taxon>Lachnospirales</taxon>
        <taxon>Lachnospiraceae</taxon>
        <taxon>Pseudobutyrivibrio</taxon>
    </lineage>
</organism>
<proteinExistence type="predicted"/>
<evidence type="ECO:0000313" key="2">
    <source>
        <dbReference type="Proteomes" id="UP000766246"/>
    </source>
</evidence>
<dbReference type="Proteomes" id="UP000766246">
    <property type="component" value="Unassembled WGS sequence"/>
</dbReference>
<sequence length="1016" mass="115550">MSQKKLKNIQIDNRDASLIEKKISDLASQYETGWEPDYENPDIGTAIAKVYAKGIEDNIGRVNNILDRYHTEFVNMLDMSLLAAKPASSIVVMQMLSETVPGTAVPKGTKLLYDNGDEPYVFETDHSLYVSSSRVSTAFMTDGEEGSIVPLLGRFTRPLLPGERPHKKETDTLDEEAVDDVVENDNTDSFFIEEFKPFTLYNEKGGIERNAVCFYHPNVFDTGMDDIYVRIEGNSLLFSDIENGLYIFCFEDKEGGIKEFDHVSLLDDRETFILNKDNDSGFTRLLLVAKEVPKESKKVKRISFSSKGKEMPAEAVSSGSADYDINNFAPFTDTLTLYSECYICHNRYFSKVGAKITITFDIFFDENRITLTTEEEEQSLKIIKRRNKSSQKEIFTDCYAQEIVIEYFTGTVWKKLQLSEDPRMLFYGEQKKHVELEFICPSDWEETENGSNDGKAIRITLIKSDNCYLRPAVHHYPIVKNLLISYTYEDRYVNAAKTEIYYDTKLVDISDSIYEEKGYTLIKRSDYIEDALYLGFSGRIENGPASILFQLQDGIRFSGIKCHFEYLGHDGWRSLKVLDYTENFTRSGVVMFMPPSDMKLAELEKNKCYYIRILRVNREASAENTSVLPKIENIVLNAVQVSNIETMGQVPLYIDEPIPNMRFALGATNVLDAEVWVNEMGKFSIQDMRDLYESEPEKYQIEADDVGNILAFFVKWSEVERFETSEDKRVYVLDRHTNELIFGDGVRTWMPRITDNTSVRFTVRCCNGQAGNVEAFSISEPLGVLNFIGEIYNPVKAYGGSNIETLENALLRGAGMLSSRNRLVSMDDFIRTIMSYSDTIDQVAGITGMTIDGKEDDAEITFLLLMKDFAEGSFAFHRIVGGLKNQLVKNSELTLIPDKLHIVEPIYVDISVNVWVNVVTIDESFEIQGLLEKCLEDYLNPLGYNTGSGWKIGTIPKKPQILMRLSVLKSRAIVKKSVMIAHYTDADGEHEMDLGDLVVTPFMVCKSGKHKVNIIY</sequence>
<dbReference type="AlphaFoldDB" id="A0A927UA96"/>
<evidence type="ECO:0008006" key="3">
    <source>
        <dbReference type="Google" id="ProtNLM"/>
    </source>
</evidence>
<protein>
    <recommendedName>
        <fullName evidence="3">Baseplate protein J-like domain-containing protein</fullName>
    </recommendedName>
</protein>